<dbReference type="RefSeq" id="WP_182959452.1">
    <property type="nucleotide sequence ID" value="NZ_WNXC01000006.1"/>
</dbReference>
<sequence length="198" mass="22608">MELIVISQPSFFKGEAQLINSLFDMGMQRFHLRKATDNRPAYEQLLGDIDARYRDRIALHQFHELALKFDIQRLHFKELERMASKQSPFIDNRSITLSTSIHSINKIIDLHHFKYTFLGPIFQSISKENYPGTFPLDFQLKHFGGTKVIALGGITASKIQLLQQMNFDGAAVLGAIWNAPELALKNFKALQKACQITT</sequence>
<feature type="domain" description="Thiamine phosphate synthase/TenI" evidence="3">
    <location>
        <begin position="13"/>
        <end position="176"/>
    </location>
</feature>
<keyword evidence="2" id="KW-0784">Thiamine biosynthesis</keyword>
<accession>A0ABR6EZ00</accession>
<evidence type="ECO:0000256" key="1">
    <source>
        <dbReference type="ARBA" id="ARBA00004948"/>
    </source>
</evidence>
<dbReference type="PANTHER" id="PTHR20857:SF15">
    <property type="entry name" value="THIAMINE-PHOSPHATE SYNTHASE"/>
    <property type="match status" value="1"/>
</dbReference>
<reference evidence="4 5" key="1">
    <citation type="submission" date="2019-11" db="EMBL/GenBank/DDBJ databases">
        <title>Description of Pedobacter sp. LMG 31462T.</title>
        <authorList>
            <person name="Carlier A."/>
            <person name="Qi S."/>
            <person name="Vandamme P."/>
        </authorList>
    </citation>
    <scope>NUCLEOTIDE SEQUENCE [LARGE SCALE GENOMIC DNA]</scope>
    <source>
        <strain evidence="4 5">LMG 31462</strain>
    </source>
</reference>
<evidence type="ECO:0000313" key="5">
    <source>
        <dbReference type="Proteomes" id="UP000636110"/>
    </source>
</evidence>
<name>A0ABR6EZ00_9SPHI</name>
<comment type="caution">
    <text evidence="4">The sequence shown here is derived from an EMBL/GenBank/DDBJ whole genome shotgun (WGS) entry which is preliminary data.</text>
</comment>
<protein>
    <submittedName>
        <fullName evidence="4">Thiamine phosphate synthase</fullName>
    </submittedName>
</protein>
<dbReference type="Gene3D" id="3.20.20.70">
    <property type="entry name" value="Aldolase class I"/>
    <property type="match status" value="1"/>
</dbReference>
<gene>
    <name evidence="4" type="ORF">GM920_16295</name>
</gene>
<dbReference type="Proteomes" id="UP000636110">
    <property type="component" value="Unassembled WGS sequence"/>
</dbReference>
<dbReference type="Pfam" id="PF02581">
    <property type="entry name" value="TMP-TENI"/>
    <property type="match status" value="1"/>
</dbReference>
<evidence type="ECO:0000259" key="3">
    <source>
        <dbReference type="Pfam" id="PF02581"/>
    </source>
</evidence>
<evidence type="ECO:0000313" key="4">
    <source>
        <dbReference type="EMBL" id="MBB2150459.1"/>
    </source>
</evidence>
<dbReference type="InterPro" id="IPR022998">
    <property type="entry name" value="ThiamineP_synth_TenI"/>
</dbReference>
<dbReference type="CDD" id="cd00564">
    <property type="entry name" value="TMP_TenI"/>
    <property type="match status" value="1"/>
</dbReference>
<comment type="pathway">
    <text evidence="1">Cofactor biosynthesis; thiamine diphosphate biosynthesis.</text>
</comment>
<organism evidence="4 5">
    <name type="scientific">Pedobacter gandavensis</name>
    <dbReference type="NCBI Taxonomy" id="2679963"/>
    <lineage>
        <taxon>Bacteria</taxon>
        <taxon>Pseudomonadati</taxon>
        <taxon>Bacteroidota</taxon>
        <taxon>Sphingobacteriia</taxon>
        <taxon>Sphingobacteriales</taxon>
        <taxon>Sphingobacteriaceae</taxon>
        <taxon>Pedobacter</taxon>
    </lineage>
</organism>
<dbReference type="SUPFAM" id="SSF51391">
    <property type="entry name" value="Thiamin phosphate synthase"/>
    <property type="match status" value="1"/>
</dbReference>
<dbReference type="EMBL" id="WNXC01000006">
    <property type="protein sequence ID" value="MBB2150459.1"/>
    <property type="molecule type" value="Genomic_DNA"/>
</dbReference>
<dbReference type="PANTHER" id="PTHR20857">
    <property type="entry name" value="THIAMINE-PHOSPHATE PYROPHOSPHORYLASE"/>
    <property type="match status" value="1"/>
</dbReference>
<keyword evidence="5" id="KW-1185">Reference proteome</keyword>
<proteinExistence type="predicted"/>
<dbReference type="InterPro" id="IPR013785">
    <property type="entry name" value="Aldolase_TIM"/>
</dbReference>
<dbReference type="InterPro" id="IPR036206">
    <property type="entry name" value="ThiamineP_synth_sf"/>
</dbReference>
<evidence type="ECO:0000256" key="2">
    <source>
        <dbReference type="ARBA" id="ARBA00022977"/>
    </source>
</evidence>